<dbReference type="Proteomes" id="UP001652600">
    <property type="component" value="Chromosome 6"/>
</dbReference>
<accession>A0ABM3KV33</accession>
<evidence type="ECO:0000313" key="3">
    <source>
        <dbReference type="RefSeq" id="XP_050941645.1"/>
    </source>
</evidence>
<sequence>MFIHFRKIATSLKPKFSNSLNKLYSHLPLRKKVLNLPSQHSPESLTSSQLKALVLSRFSHGKFVDLFQNVVASPSVLLTASRNLITPPFSNAPDSLPLSDLVSKCFSVEVMARELSENRFDVGACCVPMAPLEEKGRTGFADDDCLYFIAAVEWICWLNGQRKKAPTPEEMMELEARRERVRQNVALLKKEEMERNSKEGKLRKIISTGQVMSPDLKSFIRQVPTGSEGTQTKRMQFERNQFQNCIGFTLTLDTRDCEGPPSLLGLAIHLDPEHGSHMNDDCPSRRTRQH</sequence>
<organism evidence="2 3">
    <name type="scientific">Cucumis melo</name>
    <name type="common">Muskmelon</name>
    <dbReference type="NCBI Taxonomy" id="3656"/>
    <lineage>
        <taxon>Eukaryota</taxon>
        <taxon>Viridiplantae</taxon>
        <taxon>Streptophyta</taxon>
        <taxon>Embryophyta</taxon>
        <taxon>Tracheophyta</taxon>
        <taxon>Spermatophyta</taxon>
        <taxon>Magnoliopsida</taxon>
        <taxon>eudicotyledons</taxon>
        <taxon>Gunneridae</taxon>
        <taxon>Pentapetalae</taxon>
        <taxon>rosids</taxon>
        <taxon>fabids</taxon>
        <taxon>Cucurbitales</taxon>
        <taxon>Cucurbitaceae</taxon>
        <taxon>Benincaseae</taxon>
        <taxon>Cucumis</taxon>
    </lineage>
</organism>
<evidence type="ECO:0000313" key="2">
    <source>
        <dbReference type="Proteomes" id="UP001652600"/>
    </source>
</evidence>
<feature type="region of interest" description="Disordered" evidence="1">
    <location>
        <begin position="271"/>
        <end position="290"/>
    </location>
</feature>
<proteinExistence type="predicted"/>
<dbReference type="PANTHER" id="PTHR33642:SF4">
    <property type="entry name" value="COX1_OXI3 INTRON 1 PROTEIN-RELATED"/>
    <property type="match status" value="1"/>
</dbReference>
<dbReference type="RefSeq" id="XP_050941645.1">
    <property type="nucleotide sequence ID" value="XM_051085688.1"/>
</dbReference>
<dbReference type="PANTHER" id="PTHR33642">
    <property type="entry name" value="COX1/OXI3 INTRON 1 PROTEIN-RELATED"/>
    <property type="match status" value="1"/>
</dbReference>
<dbReference type="GeneID" id="103501588"/>
<reference evidence="3" key="1">
    <citation type="submission" date="2025-08" db="UniProtKB">
        <authorList>
            <consortium name="RefSeq"/>
        </authorList>
    </citation>
    <scope>IDENTIFICATION</scope>
    <source>
        <tissue evidence="3">Stem</tissue>
    </source>
</reference>
<keyword evidence="2" id="KW-1185">Reference proteome</keyword>
<name>A0ABM3KV33_CUCME</name>
<evidence type="ECO:0000256" key="1">
    <source>
        <dbReference type="SAM" id="MobiDB-lite"/>
    </source>
</evidence>
<gene>
    <name evidence="3" type="primary">LOC103501588</name>
</gene>
<protein>
    <submittedName>
        <fullName evidence="3">Uncharacterized protein LOC103501588 isoform X2</fullName>
    </submittedName>
</protein>
<feature type="compositionally biased region" description="Basic and acidic residues" evidence="1">
    <location>
        <begin position="271"/>
        <end position="284"/>
    </location>
</feature>